<gene>
    <name evidence="2" type="ORF">SAMN02745716_0865</name>
</gene>
<dbReference type="PANTHER" id="PTHR43685:SF2">
    <property type="entry name" value="GLYCOSYLTRANSFERASE 2-LIKE DOMAIN-CONTAINING PROTEIN"/>
    <property type="match status" value="1"/>
</dbReference>
<accession>A0A1H6FLJ6</accession>
<dbReference type="CDD" id="cd00761">
    <property type="entry name" value="Glyco_tranf_GTA_type"/>
    <property type="match status" value="1"/>
</dbReference>
<dbReference type="Gene3D" id="3.40.50.2000">
    <property type="entry name" value="Glycogen Phosphorylase B"/>
    <property type="match status" value="1"/>
</dbReference>
<dbReference type="STRING" id="29539.SAMN02745716_0865"/>
<dbReference type="SUPFAM" id="SSF53448">
    <property type="entry name" value="Nucleotide-diphospho-sugar transferases"/>
    <property type="match status" value="1"/>
</dbReference>
<feature type="domain" description="Glycosyltransferase 2-like" evidence="1">
    <location>
        <begin position="443"/>
        <end position="563"/>
    </location>
</feature>
<protein>
    <submittedName>
        <fullName evidence="2">Glycosyltransferase involved in cell wall bisynthesis</fullName>
    </submittedName>
</protein>
<dbReference type="OrthoDB" id="9803627at2"/>
<organism evidence="2 3">
    <name type="scientific">Thermoleophilum album</name>
    <dbReference type="NCBI Taxonomy" id="29539"/>
    <lineage>
        <taxon>Bacteria</taxon>
        <taxon>Bacillati</taxon>
        <taxon>Actinomycetota</taxon>
        <taxon>Thermoleophilia</taxon>
        <taxon>Thermoleophilales</taxon>
        <taxon>Thermoleophilaceae</taxon>
        <taxon>Thermoleophilum</taxon>
    </lineage>
</organism>
<reference evidence="3" key="1">
    <citation type="submission" date="2016-10" db="EMBL/GenBank/DDBJ databases">
        <authorList>
            <person name="Varghese N."/>
            <person name="Submissions S."/>
        </authorList>
    </citation>
    <scope>NUCLEOTIDE SEQUENCE [LARGE SCALE GENOMIC DNA]</scope>
    <source>
        <strain evidence="3">ATCC 35263</strain>
    </source>
</reference>
<dbReference type="InterPro" id="IPR029044">
    <property type="entry name" value="Nucleotide-diphossugar_trans"/>
</dbReference>
<dbReference type="GO" id="GO:0016740">
    <property type="term" value="F:transferase activity"/>
    <property type="evidence" value="ECO:0007669"/>
    <property type="project" value="UniProtKB-KW"/>
</dbReference>
<dbReference type="PANTHER" id="PTHR43685">
    <property type="entry name" value="GLYCOSYLTRANSFERASE"/>
    <property type="match status" value="1"/>
</dbReference>
<dbReference type="EMBL" id="FNWJ01000001">
    <property type="protein sequence ID" value="SEH11741.1"/>
    <property type="molecule type" value="Genomic_DNA"/>
</dbReference>
<dbReference type="SUPFAM" id="SSF53756">
    <property type="entry name" value="UDP-Glycosyltransferase/glycogen phosphorylase"/>
    <property type="match status" value="1"/>
</dbReference>
<evidence type="ECO:0000313" key="2">
    <source>
        <dbReference type="EMBL" id="SEH11741.1"/>
    </source>
</evidence>
<proteinExistence type="predicted"/>
<dbReference type="InterPro" id="IPR001173">
    <property type="entry name" value="Glyco_trans_2-like"/>
</dbReference>
<dbReference type="InterPro" id="IPR050834">
    <property type="entry name" value="Glycosyltransf_2"/>
</dbReference>
<name>A0A1H6FLJ6_THEAL</name>
<dbReference type="Pfam" id="PF00535">
    <property type="entry name" value="Glycos_transf_2"/>
    <property type="match status" value="1"/>
</dbReference>
<dbReference type="Proteomes" id="UP000222056">
    <property type="component" value="Unassembled WGS sequence"/>
</dbReference>
<evidence type="ECO:0000313" key="3">
    <source>
        <dbReference type="Proteomes" id="UP000222056"/>
    </source>
</evidence>
<dbReference type="CDD" id="cd03801">
    <property type="entry name" value="GT4_PimA-like"/>
    <property type="match status" value="1"/>
</dbReference>
<keyword evidence="2" id="KW-0808">Transferase</keyword>
<keyword evidence="3" id="KW-1185">Reference proteome</keyword>
<dbReference type="Gene3D" id="3.90.550.10">
    <property type="entry name" value="Spore Coat Polysaccharide Biosynthesis Protein SpsA, Chain A"/>
    <property type="match status" value="1"/>
</dbReference>
<sequence>MRPSVCFVTRELYPFWGAGIGVQVAGTLAALADACDLTVVTTAAHRERFERCRGSLPRWLQGVQVAFVTEPEQRGEYYNHMHAYSAGVFECLRELFPRRGPDLIEFPDYLAEGLVTVQAKRAQDPWLRNTAVATRIYTTAELCAVLEGHLPQDFETATVLAAERYCLSHADALLWAGGDVLASYQRYYGGNQLAPALRIRHALPDPEIFQQASQGPDDPRPLRPLRFLYMGRLERRKGVEDLVEAFLSLAERSWELTLVGGDTETGPLGASLRVQLETVAAGDPRIRFESGVPRTKLAELLAKHDVVVCPSLWENWPTVVLEAFACNRPVLATPVGGLTEMVRSEDAGWLARSTGASALADAAEELVRNPQIVRTKIAEKRPRRAFNRLADPKLVRAGYDSLLRSFRDRAKARYIPRSTPYTYNGGRESRLRLSTPRATPLVSIVIPYFRMHKYVEEAVQSAVRQTHERIEVIVVNDGSFEPEARILDLLVTRYGVRVFTQHNQGLGAARNAGIAHARGRYIVPLDADDVLEPRFVERTLEALCGDPSLCYVTTWSLYVDDSGEPLGNGYQPLGNEARELLLHGNVAGPATALMPTAIFHRGFQYTEDLVSYEDWDLYARFAEAGLYGCVIPERLFRYRVRGDSMLRSVSERRMARLHGELAARRKEGQSSWTCRNA</sequence>
<evidence type="ECO:0000259" key="1">
    <source>
        <dbReference type="Pfam" id="PF00535"/>
    </source>
</evidence>
<dbReference type="Pfam" id="PF13692">
    <property type="entry name" value="Glyco_trans_1_4"/>
    <property type="match status" value="1"/>
</dbReference>
<dbReference type="AlphaFoldDB" id="A0A1H6FLJ6"/>
<dbReference type="RefSeq" id="WP_093116516.1">
    <property type="nucleotide sequence ID" value="NZ_FNWJ01000001.1"/>
</dbReference>